<evidence type="ECO:0000313" key="4">
    <source>
        <dbReference type="EMBL" id="QBZ59870.1"/>
    </source>
</evidence>
<accession>A0A4P7NDY2</accession>
<dbReference type="Gene3D" id="3.90.1300.10">
    <property type="entry name" value="Amidase signature (AS) domain"/>
    <property type="match status" value="1"/>
</dbReference>
<dbReference type="EMBL" id="CP034206">
    <property type="protein sequence ID" value="QBZ59870.1"/>
    <property type="molecule type" value="Genomic_DNA"/>
</dbReference>
<dbReference type="PANTHER" id="PTHR11895:SF67">
    <property type="entry name" value="AMIDASE DOMAIN-CONTAINING PROTEIN"/>
    <property type="match status" value="1"/>
</dbReference>
<proteinExistence type="inferred from homology"/>
<dbReference type="PROSITE" id="PS00571">
    <property type="entry name" value="AMIDASES"/>
    <property type="match status" value="1"/>
</dbReference>
<dbReference type="Proteomes" id="UP000294847">
    <property type="component" value="Chromosome 3"/>
</dbReference>
<reference evidence="4 5" key="1">
    <citation type="journal article" date="2019" name="Mol. Biol. Evol.">
        <title>Blast fungal genomes show frequent chromosomal changes, gene gains and losses, and effector gene turnover.</title>
        <authorList>
            <person name="Gomez Luciano L.B."/>
            <person name="Jason Tsai I."/>
            <person name="Chuma I."/>
            <person name="Tosa Y."/>
            <person name="Chen Y.H."/>
            <person name="Li J.Y."/>
            <person name="Li M.Y."/>
            <person name="Jade Lu M.Y."/>
            <person name="Nakayashiki H."/>
            <person name="Li W.H."/>
        </authorList>
    </citation>
    <scope>NUCLEOTIDE SEQUENCE [LARGE SCALE GENOMIC DNA]</scope>
    <source>
        <strain evidence="4">MZ5-1-6</strain>
    </source>
</reference>
<evidence type="ECO:0000259" key="3">
    <source>
        <dbReference type="Pfam" id="PF01425"/>
    </source>
</evidence>
<dbReference type="InterPro" id="IPR036928">
    <property type="entry name" value="AS_sf"/>
</dbReference>
<evidence type="ECO:0000313" key="5">
    <source>
        <dbReference type="Proteomes" id="UP000294847"/>
    </source>
</evidence>
<evidence type="ECO:0000256" key="2">
    <source>
        <dbReference type="SAM" id="MobiDB-lite"/>
    </source>
</evidence>
<sequence>MEATKHVRRRRYLNYPDAIDRTRWEAVPKKAWVRKGNNPVLKGWILAVCAFFMENLRFLREMAWHNAGFGSLRNVRRIFEDYEPLFEPTVVPLPDKEEEEMTNGSDVPVEFAPQEPPTSPKQKAGRYYSAADYRALFLSGELTPTDVANAILPLIRRDTTPPGRHSVAWFNVRVDFVLRAAEESTRRYQNKQSLGPLDGVPTAIKDEYEMDGYMTTHGSRNDYTGKDVDPETGLNTNWCVRKLEEAGCVVLGKLSMHEFGLDTTGNNPVFGTPLNPHNQGYYTGGSSSGCGYAVAAGLVPFAMGSDGGGSIRIPSSLCGIVGLKPTHGRLSCLPTQNHCNTCAVLGPLAADVRTLATAYSVVGQPHPTSLFPPLPPAPTLLRSPSPASPSAKTLAVPTTWFSRASPSVQTLCRSLMQRLVDQRGYRVVPVDLPMLTEGQIAHAIVVLTDASTLLPDTKGLTPANRILLALGRTTTAVDVLLAHKLRRMLVAHLARLWRDTLGPDALILTPTTACAGWPVRDPAAELRYGLNDGDTTLASMEYVWMANFCGLPAVSVPAGFVVPEGAVGAGRPVADGEDVEGKVPVGLMAMGEWANEDGLLRFAVDAEEVGEGLKARPPIWEDVIELARGVKGDAGREVVV</sequence>
<evidence type="ECO:0000256" key="1">
    <source>
        <dbReference type="ARBA" id="ARBA00009199"/>
    </source>
</evidence>
<dbReference type="InterPro" id="IPR023631">
    <property type="entry name" value="Amidase_dom"/>
</dbReference>
<feature type="domain" description="Amidase" evidence="3">
    <location>
        <begin position="168"/>
        <end position="600"/>
    </location>
</feature>
<dbReference type="InterPro" id="IPR020556">
    <property type="entry name" value="Amidase_CS"/>
</dbReference>
<feature type="region of interest" description="Disordered" evidence="2">
    <location>
        <begin position="98"/>
        <end position="124"/>
    </location>
</feature>
<dbReference type="Pfam" id="PF01425">
    <property type="entry name" value="Amidase"/>
    <property type="match status" value="1"/>
</dbReference>
<protein>
    <recommendedName>
        <fullName evidence="3">Amidase domain-containing protein</fullName>
    </recommendedName>
</protein>
<gene>
    <name evidence="4" type="ORF">PoMZ_04835</name>
</gene>
<dbReference type="GO" id="GO:0003824">
    <property type="term" value="F:catalytic activity"/>
    <property type="evidence" value="ECO:0007669"/>
    <property type="project" value="InterPro"/>
</dbReference>
<name>A0A4P7NDY2_PYROR</name>
<dbReference type="PANTHER" id="PTHR11895">
    <property type="entry name" value="TRANSAMIDASE"/>
    <property type="match status" value="1"/>
</dbReference>
<comment type="similarity">
    <text evidence="1">Belongs to the amidase family.</text>
</comment>
<organism evidence="4 5">
    <name type="scientific">Pyricularia oryzae</name>
    <name type="common">Rice blast fungus</name>
    <name type="synonym">Magnaporthe oryzae</name>
    <dbReference type="NCBI Taxonomy" id="318829"/>
    <lineage>
        <taxon>Eukaryota</taxon>
        <taxon>Fungi</taxon>
        <taxon>Dikarya</taxon>
        <taxon>Ascomycota</taxon>
        <taxon>Pezizomycotina</taxon>
        <taxon>Sordariomycetes</taxon>
        <taxon>Sordariomycetidae</taxon>
        <taxon>Magnaporthales</taxon>
        <taxon>Pyriculariaceae</taxon>
        <taxon>Pyricularia</taxon>
    </lineage>
</organism>
<dbReference type="AlphaFoldDB" id="A0A4P7NDY2"/>
<dbReference type="SUPFAM" id="SSF75304">
    <property type="entry name" value="Amidase signature (AS) enzymes"/>
    <property type="match status" value="1"/>
</dbReference>
<dbReference type="InterPro" id="IPR000120">
    <property type="entry name" value="Amidase"/>
</dbReference>